<protein>
    <submittedName>
        <fullName evidence="1">Cob(I)yrinic acid a,c-diamide adenosyltransferase</fullName>
        <ecNumber evidence="1">2.5.1.17</ecNumber>
    </submittedName>
</protein>
<comment type="caution">
    <text evidence="1">The sequence shown here is derived from an EMBL/GenBank/DDBJ whole genome shotgun (WGS) entry which is preliminary data.</text>
</comment>
<dbReference type="CDD" id="cd00561">
    <property type="entry name" value="CobA_ACA"/>
    <property type="match status" value="1"/>
</dbReference>
<dbReference type="EMBL" id="WSFT01000031">
    <property type="protein sequence ID" value="MBS4538403.1"/>
    <property type="molecule type" value="Genomic_DNA"/>
</dbReference>
<dbReference type="PIRSF" id="PIRSF015617">
    <property type="entry name" value="Adensltrnsf_CobA"/>
    <property type="match status" value="1"/>
</dbReference>
<dbReference type="Proteomes" id="UP000724672">
    <property type="component" value="Unassembled WGS sequence"/>
</dbReference>
<dbReference type="NCBIfam" id="NF004637">
    <property type="entry name" value="PRK05986.1"/>
    <property type="match status" value="1"/>
</dbReference>
<dbReference type="GO" id="GO:0009236">
    <property type="term" value="P:cobalamin biosynthetic process"/>
    <property type="evidence" value="ECO:0007669"/>
    <property type="project" value="InterPro"/>
</dbReference>
<keyword evidence="1" id="KW-0808">Transferase</keyword>
<dbReference type="InterPro" id="IPR003724">
    <property type="entry name" value="CblAdoTrfase_CobA"/>
</dbReference>
<evidence type="ECO:0000313" key="2">
    <source>
        <dbReference type="Proteomes" id="UP000724672"/>
    </source>
</evidence>
<keyword evidence="2" id="KW-1185">Reference proteome</keyword>
<organism evidence="1 2">
    <name type="scientific">Anaeromonas frigoriresistens</name>
    <dbReference type="NCBI Taxonomy" id="2683708"/>
    <lineage>
        <taxon>Bacteria</taxon>
        <taxon>Bacillati</taxon>
        <taxon>Bacillota</taxon>
        <taxon>Tissierellia</taxon>
        <taxon>Tissierellales</taxon>
        <taxon>Thermohalobacteraceae</taxon>
        <taxon>Anaeromonas</taxon>
    </lineage>
</organism>
<dbReference type="SUPFAM" id="SSF52540">
    <property type="entry name" value="P-loop containing nucleoside triphosphate hydrolases"/>
    <property type="match status" value="1"/>
</dbReference>
<sequence length="174" mass="19980">MRRMSKGYFHIYTGNGKGKTTAALGLSMRAICAGKKVYFGQFVKGMKYSETKAVEYLPNFEIHQFGRTCFIEKDPEQEDIDIAKEGLKVCKDILEEGNYDIIVLDELTIALYYKLFTVEEVLKMLENRSPEVEVIITGRYAPEELIQIADLVTEMKEIKHYYQQGVQARKGIES</sequence>
<accession>A0A942Z8L8</accession>
<dbReference type="AlphaFoldDB" id="A0A942Z8L8"/>
<dbReference type="Pfam" id="PF02572">
    <property type="entry name" value="CobA_CobO_BtuR"/>
    <property type="match status" value="1"/>
</dbReference>
<dbReference type="PANTHER" id="PTHR46638">
    <property type="entry name" value="CORRINOID ADENOSYLTRANSFERASE"/>
    <property type="match status" value="1"/>
</dbReference>
<dbReference type="PANTHER" id="PTHR46638:SF1">
    <property type="entry name" value="CORRINOID ADENOSYLTRANSFERASE"/>
    <property type="match status" value="1"/>
</dbReference>
<proteinExistence type="predicted"/>
<name>A0A942Z8L8_9FIRM</name>
<dbReference type="InterPro" id="IPR027417">
    <property type="entry name" value="P-loop_NTPase"/>
</dbReference>
<dbReference type="Gene3D" id="3.40.50.300">
    <property type="entry name" value="P-loop containing nucleotide triphosphate hydrolases"/>
    <property type="match status" value="1"/>
</dbReference>
<evidence type="ECO:0000313" key="1">
    <source>
        <dbReference type="EMBL" id="MBS4538403.1"/>
    </source>
</evidence>
<reference evidence="1" key="1">
    <citation type="submission" date="2019-12" db="EMBL/GenBank/DDBJ databases">
        <title>Clostridiaceae gen. nov. sp. nov., isolated from sediment in Xinjiang, China.</title>
        <authorList>
            <person name="Zhang R."/>
        </authorList>
    </citation>
    <scope>NUCLEOTIDE SEQUENCE</scope>
    <source>
        <strain evidence="1">D2Q-11</strain>
    </source>
</reference>
<dbReference type="EC" id="2.5.1.17" evidence="1"/>
<gene>
    <name evidence="1" type="primary">cobO</name>
    <name evidence="1" type="ORF">GOQ27_07995</name>
</gene>
<dbReference type="NCBIfam" id="TIGR00708">
    <property type="entry name" value="cobA"/>
    <property type="match status" value="1"/>
</dbReference>
<dbReference type="GO" id="GO:0008817">
    <property type="term" value="F:corrinoid adenosyltransferase activity"/>
    <property type="evidence" value="ECO:0007669"/>
    <property type="project" value="UniProtKB-EC"/>
</dbReference>
<dbReference type="GO" id="GO:0005524">
    <property type="term" value="F:ATP binding"/>
    <property type="evidence" value="ECO:0007669"/>
    <property type="project" value="InterPro"/>
</dbReference>